<keyword evidence="1" id="KW-0812">Transmembrane</keyword>
<accession>A0ABP3TMR1</accession>
<keyword evidence="1" id="KW-1133">Transmembrane helix</keyword>
<name>A0ABP3TMR1_9FLAO</name>
<feature type="transmembrane region" description="Helical" evidence="1">
    <location>
        <begin position="17"/>
        <end position="42"/>
    </location>
</feature>
<evidence type="ECO:0000256" key="1">
    <source>
        <dbReference type="SAM" id="Phobius"/>
    </source>
</evidence>
<dbReference type="InterPro" id="IPR014807">
    <property type="entry name" value="Coa1"/>
</dbReference>
<comment type="caution">
    <text evidence="2">The sequence shown here is derived from an EMBL/GenBank/DDBJ whole genome shotgun (WGS) entry which is preliminary data.</text>
</comment>
<dbReference type="Pfam" id="PF08695">
    <property type="entry name" value="Coa1"/>
    <property type="match status" value="1"/>
</dbReference>
<evidence type="ECO:0000313" key="2">
    <source>
        <dbReference type="EMBL" id="GAA0713057.1"/>
    </source>
</evidence>
<dbReference type="RefSeq" id="WP_343910041.1">
    <property type="nucleotide sequence ID" value="NZ_BAAAGE010000001.1"/>
</dbReference>
<dbReference type="EMBL" id="BAAAGE010000001">
    <property type="protein sequence ID" value="GAA0713057.1"/>
    <property type="molecule type" value="Genomic_DNA"/>
</dbReference>
<keyword evidence="1" id="KW-0472">Membrane</keyword>
<dbReference type="Proteomes" id="UP001501758">
    <property type="component" value="Unassembled WGS sequence"/>
</dbReference>
<organism evidence="2 3">
    <name type="scientific">Aquimarina litoralis</name>
    <dbReference type="NCBI Taxonomy" id="584605"/>
    <lineage>
        <taxon>Bacteria</taxon>
        <taxon>Pseudomonadati</taxon>
        <taxon>Bacteroidota</taxon>
        <taxon>Flavobacteriia</taxon>
        <taxon>Flavobacteriales</taxon>
        <taxon>Flavobacteriaceae</taxon>
        <taxon>Aquimarina</taxon>
    </lineage>
</organism>
<reference evidence="3" key="1">
    <citation type="journal article" date="2019" name="Int. J. Syst. Evol. Microbiol.">
        <title>The Global Catalogue of Microorganisms (GCM) 10K type strain sequencing project: providing services to taxonomists for standard genome sequencing and annotation.</title>
        <authorList>
            <consortium name="The Broad Institute Genomics Platform"/>
            <consortium name="The Broad Institute Genome Sequencing Center for Infectious Disease"/>
            <person name="Wu L."/>
            <person name="Ma J."/>
        </authorList>
    </citation>
    <scope>NUCLEOTIDE SEQUENCE [LARGE SCALE GENOMIC DNA]</scope>
    <source>
        <strain evidence="3">JCM 15974</strain>
    </source>
</reference>
<proteinExistence type="predicted"/>
<gene>
    <name evidence="2" type="ORF">GCM10009430_04260</name>
</gene>
<evidence type="ECO:0008006" key="4">
    <source>
        <dbReference type="Google" id="ProtNLM"/>
    </source>
</evidence>
<sequence>MEIQTAKKSWFSRNWPWVVPVGGCLTIIVIFFVFLGSVIFGVSKAFTNSGPYKDALAKTQEDDYIVEMLGEPIETNGIMNGSLKFENDEGSVDISIPIKGPEGEARVYIVGTKKDDTWTYSELYVILDETNEQVDLLWGKENNEN</sequence>
<evidence type="ECO:0000313" key="3">
    <source>
        <dbReference type="Proteomes" id="UP001501758"/>
    </source>
</evidence>
<protein>
    <recommendedName>
        <fullName evidence="4">Cytochrome oxidase complex assembly protein 1</fullName>
    </recommendedName>
</protein>
<keyword evidence="3" id="KW-1185">Reference proteome</keyword>